<evidence type="ECO:0000256" key="1">
    <source>
        <dbReference type="ARBA" id="ARBA00004141"/>
    </source>
</evidence>
<feature type="transmembrane region" description="Helical" evidence="5">
    <location>
        <begin position="228"/>
        <end position="246"/>
    </location>
</feature>
<dbReference type="InterPro" id="IPR051788">
    <property type="entry name" value="MFS_Transporter"/>
</dbReference>
<feature type="chain" id="PRO_5021715480" evidence="6">
    <location>
        <begin position="20"/>
        <end position="333"/>
    </location>
</feature>
<dbReference type="Gene3D" id="1.20.1250.20">
    <property type="entry name" value="MFS general substrate transporter like domains"/>
    <property type="match status" value="1"/>
</dbReference>
<keyword evidence="3 5" id="KW-1133">Transmembrane helix</keyword>
<dbReference type="PANTHER" id="PTHR23514">
    <property type="entry name" value="BYPASS OF STOP CODON PROTEIN 6"/>
    <property type="match status" value="1"/>
</dbReference>
<evidence type="ECO:0000256" key="2">
    <source>
        <dbReference type="ARBA" id="ARBA00022692"/>
    </source>
</evidence>
<feature type="transmembrane region" description="Helical" evidence="5">
    <location>
        <begin position="258"/>
        <end position="276"/>
    </location>
</feature>
<dbReference type="InterPro" id="IPR036259">
    <property type="entry name" value="MFS_trans_sf"/>
</dbReference>
<feature type="transmembrane region" description="Helical" evidence="5">
    <location>
        <begin position="48"/>
        <end position="66"/>
    </location>
</feature>
<feature type="non-terminal residue" evidence="7">
    <location>
        <position position="333"/>
    </location>
</feature>
<gene>
    <name evidence="7" type="primary">BSC6_1</name>
    <name evidence="7" type="ORF">LAWI1_G008813</name>
</gene>
<evidence type="ECO:0000256" key="4">
    <source>
        <dbReference type="ARBA" id="ARBA00023136"/>
    </source>
</evidence>
<feature type="transmembrane region" description="Helical" evidence="5">
    <location>
        <begin position="131"/>
        <end position="150"/>
    </location>
</feature>
<keyword evidence="4 5" id="KW-0472">Membrane</keyword>
<organism evidence="7 8">
    <name type="scientific">Lachnellula willkommii</name>
    <dbReference type="NCBI Taxonomy" id="215461"/>
    <lineage>
        <taxon>Eukaryota</taxon>
        <taxon>Fungi</taxon>
        <taxon>Dikarya</taxon>
        <taxon>Ascomycota</taxon>
        <taxon>Pezizomycotina</taxon>
        <taxon>Leotiomycetes</taxon>
        <taxon>Helotiales</taxon>
        <taxon>Lachnaceae</taxon>
        <taxon>Lachnellula</taxon>
    </lineage>
</organism>
<feature type="transmembrane region" description="Helical" evidence="5">
    <location>
        <begin position="282"/>
        <end position="300"/>
    </location>
</feature>
<accession>A0A559LY58</accession>
<dbReference type="Proteomes" id="UP000315522">
    <property type="component" value="Unassembled WGS sequence"/>
</dbReference>
<evidence type="ECO:0000256" key="6">
    <source>
        <dbReference type="SAM" id="SignalP"/>
    </source>
</evidence>
<evidence type="ECO:0000256" key="5">
    <source>
        <dbReference type="SAM" id="Phobius"/>
    </source>
</evidence>
<reference evidence="7 8" key="1">
    <citation type="submission" date="2018-05" db="EMBL/GenBank/DDBJ databases">
        <title>Genome sequencing and assembly of the regulated plant pathogen Lachnellula willkommii and related sister species for the development of diagnostic species identification markers.</title>
        <authorList>
            <person name="Giroux E."/>
            <person name="Bilodeau G."/>
        </authorList>
    </citation>
    <scope>NUCLEOTIDE SEQUENCE [LARGE SCALE GENOMIC DNA]</scope>
    <source>
        <strain evidence="7 8">CBS 172.35</strain>
    </source>
</reference>
<comment type="subcellular location">
    <subcellularLocation>
        <location evidence="1">Membrane</location>
        <topology evidence="1">Multi-pass membrane protein</topology>
    </subcellularLocation>
</comment>
<keyword evidence="8" id="KW-1185">Reference proteome</keyword>
<name>A0A559LY58_9HELO</name>
<proteinExistence type="predicted"/>
<feature type="transmembrane region" description="Helical" evidence="5">
    <location>
        <begin position="100"/>
        <end position="119"/>
    </location>
</feature>
<comment type="caution">
    <text evidence="7">The sequence shown here is derived from an EMBL/GenBank/DDBJ whole genome shotgun (WGS) entry which is preliminary data.</text>
</comment>
<dbReference type="PANTHER" id="PTHR23514:SF16">
    <property type="entry name" value="TRANSPORTER, PUTATIVE (AFU_ORTHOLOGUE AFUA_2G17270)-RELATED"/>
    <property type="match status" value="1"/>
</dbReference>
<keyword evidence="6" id="KW-0732">Signal</keyword>
<feature type="non-terminal residue" evidence="7">
    <location>
        <position position="1"/>
    </location>
</feature>
<feature type="transmembrane region" description="Helical" evidence="5">
    <location>
        <begin position="307"/>
        <end position="327"/>
    </location>
</feature>
<dbReference type="GO" id="GO:0022857">
    <property type="term" value="F:transmembrane transporter activity"/>
    <property type="evidence" value="ECO:0007669"/>
    <property type="project" value="InterPro"/>
</dbReference>
<dbReference type="InterPro" id="IPR011701">
    <property type="entry name" value="MFS"/>
</dbReference>
<dbReference type="EMBL" id="QGML01007311">
    <property type="protein sequence ID" value="TVY85647.1"/>
    <property type="molecule type" value="Genomic_DNA"/>
</dbReference>
<evidence type="ECO:0000256" key="3">
    <source>
        <dbReference type="ARBA" id="ARBA00022989"/>
    </source>
</evidence>
<sequence>YISILYLTTFFGWLLCALASPSLSTHLSLPSLLTLGAALQLTSQTLRSLPIISFPLFAFTFFLTGLGQAIQDSFSNTFVATLNLGGATGKSHRWLGLIHAMYGLGLLIAPFAATGIANHASPSGGDKWERVWIWLTGTSILNTIGVVFAFRDSAWRITADGERGDEMQDDVEIEGEGGSKGKWKQLLGMKNLYILALFFFFHLGACSTQGGWVVEFLLRTRHADLHKIGYVPSGFYGGLFLSRLILVEPTHRYGERRMLLLYSVLALGTQLVFWLVKDLATTVVMFSLMGFLMGPFFAAVSFVSFRFCFAVLPPLCFSFFFFLFLSVDVEENT</sequence>
<dbReference type="Pfam" id="PF07690">
    <property type="entry name" value="MFS_1"/>
    <property type="match status" value="1"/>
</dbReference>
<dbReference type="SUPFAM" id="SSF103473">
    <property type="entry name" value="MFS general substrate transporter"/>
    <property type="match status" value="1"/>
</dbReference>
<evidence type="ECO:0000313" key="8">
    <source>
        <dbReference type="Proteomes" id="UP000315522"/>
    </source>
</evidence>
<evidence type="ECO:0000313" key="7">
    <source>
        <dbReference type="EMBL" id="TVY85647.1"/>
    </source>
</evidence>
<protein>
    <submittedName>
        <fullName evidence="7">Bypass of stop codon protein</fullName>
    </submittedName>
</protein>
<feature type="transmembrane region" description="Helical" evidence="5">
    <location>
        <begin position="192"/>
        <end position="213"/>
    </location>
</feature>
<keyword evidence="2 5" id="KW-0812">Transmembrane</keyword>
<feature type="signal peptide" evidence="6">
    <location>
        <begin position="1"/>
        <end position="19"/>
    </location>
</feature>
<dbReference type="AlphaFoldDB" id="A0A559LY58"/>
<dbReference type="GO" id="GO:0016020">
    <property type="term" value="C:membrane"/>
    <property type="evidence" value="ECO:0007669"/>
    <property type="project" value="UniProtKB-SubCell"/>
</dbReference>